<keyword evidence="4 8" id="KW-0812">Transmembrane</keyword>
<gene>
    <name evidence="12" type="ORF">IFK94_05250</name>
</gene>
<keyword evidence="5 8" id="KW-1133">Transmembrane helix</keyword>
<evidence type="ECO:0000256" key="4">
    <source>
        <dbReference type="ARBA" id="ARBA00022692"/>
    </source>
</evidence>
<dbReference type="Gene3D" id="1.10.287.130">
    <property type="match status" value="1"/>
</dbReference>
<dbReference type="SMART" id="SM00387">
    <property type="entry name" value="HATPase_c"/>
    <property type="match status" value="1"/>
</dbReference>
<dbReference type="Pfam" id="PF00072">
    <property type="entry name" value="Response_reg"/>
    <property type="match status" value="1"/>
</dbReference>
<dbReference type="SMART" id="SM00448">
    <property type="entry name" value="REC"/>
    <property type="match status" value="1"/>
</dbReference>
<feature type="transmembrane region" description="Helical" evidence="8">
    <location>
        <begin position="20"/>
        <end position="40"/>
    </location>
</feature>
<dbReference type="InterPro" id="IPR003594">
    <property type="entry name" value="HATPase_dom"/>
</dbReference>
<dbReference type="Gene3D" id="3.40.50.2300">
    <property type="match status" value="1"/>
</dbReference>
<dbReference type="PANTHER" id="PTHR43065:SF42">
    <property type="entry name" value="TWO-COMPONENT SENSOR PPRA"/>
    <property type="match status" value="1"/>
</dbReference>
<dbReference type="Gene3D" id="3.30.565.10">
    <property type="entry name" value="Histidine kinase-like ATPase, C-terminal domain"/>
    <property type="match status" value="1"/>
</dbReference>
<dbReference type="InterPro" id="IPR005467">
    <property type="entry name" value="His_kinase_dom"/>
</dbReference>
<feature type="domain" description="CHASE" evidence="11">
    <location>
        <begin position="117"/>
        <end position="203"/>
    </location>
</feature>
<evidence type="ECO:0000256" key="8">
    <source>
        <dbReference type="SAM" id="Phobius"/>
    </source>
</evidence>
<comment type="subcellular location">
    <subcellularLocation>
        <location evidence="2">Membrane</location>
    </subcellularLocation>
</comment>
<dbReference type="PANTHER" id="PTHR43065">
    <property type="entry name" value="SENSOR HISTIDINE KINASE"/>
    <property type="match status" value="1"/>
</dbReference>
<proteinExistence type="predicted"/>
<evidence type="ECO:0000313" key="12">
    <source>
        <dbReference type="EMBL" id="MBD3867511.1"/>
    </source>
</evidence>
<evidence type="ECO:0000259" key="10">
    <source>
        <dbReference type="PROSITE" id="PS50110"/>
    </source>
</evidence>
<sequence length="866" mass="93711">MAQPRLSPSPTGRRPASEILLPLAAAASILALTLFAWFALEQQKTVLLQAESEFAAKRVRAHLESWIGHRIGIFEHIGESLRPLRQPGPEVFIESALPHLDTMSDIQAINWIDTGKVIRVILPEAGNEPALGRDLTTHPEPSVQTAISQAEATGLLTRTSVIDLLQGGQGIATYAPVISEPGGALQGYVNGVLRIDRVVAQMETEFDLPDRYQYRLSESDGEPFHQLGDSDWSGGDKTVHSLPVHVVNRDWTLEIRPSTILMIAVGNPANELMLAAGSILALLVGVFLHRGMRRQRILRRDRTLGEALLSGSSLLHRVVSREELVRSIGIIVRDNLGYSRVWIQDQDPSGAILTSGFPSGSDPGPALIELGGVCRWESRRPEELATLVIPDSSGLPGSPGGRLEPWTVVLINLDEADGQPRQFGTGSFGPEGVQPPDGPGRRFLLAMCAHITVSLDRIALTAERERAAEERRISESHMLQAQKLESLGLLAGGLAHDFNNLLVGMLGNTSMARAEIPENNPAASLLAEAEVAARRAGDLANQMLAYSGKGKFVIRAFDLSAMVQEMTSLLESSISKKAKMELILTPNLPRLEGDVTQTRQVILNLITNASEAIGDETGTITIRTSFERTSPEGGSEPFLSASPTAGPYISLQVTDTGCGMSDETRRRIFEPFFTTKFTGRGMGMAAVLGIVRGHGGRIFVNSTEGEGSTFTVLFPCHDTSAAGEEDWTDGAGRPRDVHEASILVVDDEEVVRTVSRRILEKGGFTVHEAADGRAAIELLMADRPKVDAVLLDMTMPELDGRETLMEIEKICPGLPVILTSGYSELHASNRVSGLSYAGFIHKPYSADELLLLVRTLLSRSSPTAED</sequence>
<dbReference type="GO" id="GO:0000155">
    <property type="term" value="F:phosphorelay sensor kinase activity"/>
    <property type="evidence" value="ECO:0007669"/>
    <property type="project" value="InterPro"/>
</dbReference>
<evidence type="ECO:0000313" key="13">
    <source>
        <dbReference type="Proteomes" id="UP000648239"/>
    </source>
</evidence>
<evidence type="ECO:0000259" key="9">
    <source>
        <dbReference type="PROSITE" id="PS50109"/>
    </source>
</evidence>
<dbReference type="SUPFAM" id="SSF55874">
    <property type="entry name" value="ATPase domain of HSP90 chaperone/DNA topoisomerase II/histidine kinase"/>
    <property type="match status" value="1"/>
</dbReference>
<dbReference type="InterPro" id="IPR042240">
    <property type="entry name" value="CHASE_sf"/>
</dbReference>
<feature type="modified residue" description="4-aspartylphosphate" evidence="7">
    <location>
        <position position="792"/>
    </location>
</feature>
<accession>A0A8J6Y7M7</accession>
<comment type="caution">
    <text evidence="12">The sequence shown here is derived from an EMBL/GenBank/DDBJ whole genome shotgun (WGS) entry which is preliminary data.</text>
</comment>
<evidence type="ECO:0000256" key="1">
    <source>
        <dbReference type="ARBA" id="ARBA00000085"/>
    </source>
</evidence>
<dbReference type="AlphaFoldDB" id="A0A8J6Y7M7"/>
<dbReference type="PROSITE" id="PS50839">
    <property type="entry name" value="CHASE"/>
    <property type="match status" value="1"/>
</dbReference>
<evidence type="ECO:0000256" key="2">
    <source>
        <dbReference type="ARBA" id="ARBA00004370"/>
    </source>
</evidence>
<dbReference type="Gene3D" id="3.30.450.350">
    <property type="entry name" value="CHASE domain"/>
    <property type="match status" value="1"/>
</dbReference>
<dbReference type="PROSITE" id="PS50110">
    <property type="entry name" value="RESPONSE_REGULATORY"/>
    <property type="match status" value="1"/>
</dbReference>
<protein>
    <recommendedName>
        <fullName evidence="3">histidine kinase</fullName>
        <ecNumber evidence="3">2.7.13.3</ecNumber>
    </recommendedName>
</protein>
<dbReference type="InterPro" id="IPR004358">
    <property type="entry name" value="Sig_transdc_His_kin-like_C"/>
</dbReference>
<feature type="domain" description="Histidine kinase" evidence="9">
    <location>
        <begin position="493"/>
        <end position="718"/>
    </location>
</feature>
<keyword evidence="7" id="KW-0597">Phosphoprotein</keyword>
<name>A0A8J6Y7M7_9BACT</name>
<dbReference type="InterPro" id="IPR001789">
    <property type="entry name" value="Sig_transdc_resp-reg_receiver"/>
</dbReference>
<comment type="catalytic activity">
    <reaction evidence="1">
        <text>ATP + protein L-histidine = ADP + protein N-phospho-L-histidine.</text>
        <dbReference type="EC" id="2.7.13.3"/>
    </reaction>
</comment>
<dbReference type="SUPFAM" id="SSF52172">
    <property type="entry name" value="CheY-like"/>
    <property type="match status" value="1"/>
</dbReference>
<reference evidence="12 13" key="1">
    <citation type="submission" date="2020-08" db="EMBL/GenBank/DDBJ databases">
        <title>Acidobacteriota in marine sediments use diverse sulfur dissimilation pathways.</title>
        <authorList>
            <person name="Wasmund K."/>
        </authorList>
    </citation>
    <scope>NUCLEOTIDE SEQUENCE [LARGE SCALE GENOMIC DNA]</scope>
    <source>
        <strain evidence="12">MAG AM4</strain>
    </source>
</reference>
<dbReference type="EC" id="2.7.13.3" evidence="3"/>
<organism evidence="12 13">
    <name type="scientific">Candidatus Polarisedimenticola svalbardensis</name>
    <dbReference type="NCBI Taxonomy" id="2886004"/>
    <lineage>
        <taxon>Bacteria</taxon>
        <taxon>Pseudomonadati</taxon>
        <taxon>Acidobacteriota</taxon>
        <taxon>Candidatus Polarisedimenticolia</taxon>
        <taxon>Candidatus Polarisedimenticolales</taxon>
        <taxon>Candidatus Polarisedimenticolaceae</taxon>
        <taxon>Candidatus Polarisedimenticola</taxon>
    </lineage>
</organism>
<evidence type="ECO:0000256" key="3">
    <source>
        <dbReference type="ARBA" id="ARBA00012438"/>
    </source>
</evidence>
<evidence type="ECO:0000256" key="6">
    <source>
        <dbReference type="ARBA" id="ARBA00023136"/>
    </source>
</evidence>
<evidence type="ECO:0000256" key="7">
    <source>
        <dbReference type="PROSITE-ProRule" id="PRU00169"/>
    </source>
</evidence>
<dbReference type="InterPro" id="IPR011006">
    <property type="entry name" value="CheY-like_superfamily"/>
</dbReference>
<evidence type="ECO:0000256" key="5">
    <source>
        <dbReference type="ARBA" id="ARBA00022989"/>
    </source>
</evidence>
<dbReference type="PRINTS" id="PR00344">
    <property type="entry name" value="BCTRLSENSOR"/>
</dbReference>
<feature type="domain" description="Response regulatory" evidence="10">
    <location>
        <begin position="741"/>
        <end position="857"/>
    </location>
</feature>
<dbReference type="Proteomes" id="UP000648239">
    <property type="component" value="Unassembled WGS sequence"/>
</dbReference>
<dbReference type="SUPFAM" id="SSF47384">
    <property type="entry name" value="Homodimeric domain of signal transducing histidine kinase"/>
    <property type="match status" value="1"/>
</dbReference>
<dbReference type="CDD" id="cd00156">
    <property type="entry name" value="REC"/>
    <property type="match status" value="1"/>
</dbReference>
<dbReference type="SMART" id="SM01079">
    <property type="entry name" value="CHASE"/>
    <property type="match status" value="1"/>
</dbReference>
<dbReference type="GO" id="GO:0016020">
    <property type="term" value="C:membrane"/>
    <property type="evidence" value="ECO:0007669"/>
    <property type="project" value="UniProtKB-SubCell"/>
</dbReference>
<evidence type="ECO:0000259" key="11">
    <source>
        <dbReference type="PROSITE" id="PS50839"/>
    </source>
</evidence>
<dbReference type="EMBL" id="JACXWD010000011">
    <property type="protein sequence ID" value="MBD3867511.1"/>
    <property type="molecule type" value="Genomic_DNA"/>
</dbReference>
<dbReference type="InterPro" id="IPR036890">
    <property type="entry name" value="HATPase_C_sf"/>
</dbReference>
<keyword evidence="6 8" id="KW-0472">Membrane</keyword>
<dbReference type="InterPro" id="IPR006189">
    <property type="entry name" value="CHASE_dom"/>
</dbReference>
<dbReference type="InterPro" id="IPR036097">
    <property type="entry name" value="HisK_dim/P_sf"/>
</dbReference>
<dbReference type="Pfam" id="PF03924">
    <property type="entry name" value="CHASE"/>
    <property type="match status" value="1"/>
</dbReference>
<dbReference type="PROSITE" id="PS50109">
    <property type="entry name" value="HIS_KIN"/>
    <property type="match status" value="1"/>
</dbReference>
<dbReference type="Pfam" id="PF02518">
    <property type="entry name" value="HATPase_c"/>
    <property type="match status" value="1"/>
</dbReference>